<evidence type="ECO:0000313" key="1">
    <source>
        <dbReference type="EMBL" id="BDP43641.1"/>
    </source>
</evidence>
<keyword evidence="2" id="KW-1185">Reference proteome</keyword>
<organism evidence="1 2">
    <name type="scientific">Deinococcus aetherius</name>
    <dbReference type="NCBI Taxonomy" id="200252"/>
    <lineage>
        <taxon>Bacteria</taxon>
        <taxon>Thermotogati</taxon>
        <taxon>Deinococcota</taxon>
        <taxon>Deinococci</taxon>
        <taxon>Deinococcales</taxon>
        <taxon>Deinococcaceae</taxon>
        <taxon>Deinococcus</taxon>
    </lineage>
</organism>
<sequence length="75" mass="7933">MWNLKLRGERASILADALLAVPSSPSQQRSLEAAPGFFLTLKTKKALRRAALLLVHPSAGQACQHPAAPHPGLGV</sequence>
<accession>A0ABN6RMS6</accession>
<protein>
    <submittedName>
        <fullName evidence="1">Uncharacterized protein</fullName>
    </submittedName>
</protein>
<dbReference type="Proteomes" id="UP001064971">
    <property type="component" value="Plasmid pDAETH-1"/>
</dbReference>
<reference evidence="1" key="1">
    <citation type="submission" date="2022-07" db="EMBL/GenBank/DDBJ databases">
        <title>Complete Genome Sequence of the Radioresistant Bacterium Deinococcus aetherius ST0316, Isolated from the Air Dust collected in Lower Stratosphere above Japan.</title>
        <authorList>
            <person name="Satoh K."/>
            <person name="Hagiwara K."/>
            <person name="Katsumata K."/>
            <person name="Kubo A."/>
            <person name="Yokobori S."/>
            <person name="Yamagishi A."/>
            <person name="Oono Y."/>
            <person name="Narumi I."/>
        </authorList>
    </citation>
    <scope>NUCLEOTIDE SEQUENCE</scope>
    <source>
        <strain evidence="1">ST0316</strain>
        <plasmid evidence="1">pDAETH-1</plasmid>
    </source>
</reference>
<name>A0ABN6RMS6_9DEIO</name>
<proteinExistence type="predicted"/>
<evidence type="ECO:0000313" key="2">
    <source>
        <dbReference type="Proteomes" id="UP001064971"/>
    </source>
</evidence>
<keyword evidence="1" id="KW-0614">Plasmid</keyword>
<dbReference type="EMBL" id="AP026561">
    <property type="protein sequence ID" value="BDP43641.1"/>
    <property type="molecule type" value="Genomic_DNA"/>
</dbReference>
<gene>
    <name evidence="1" type="ORF">DAETH_36100</name>
</gene>
<geneLocation type="plasmid" evidence="1 2">
    <name>pDAETH-1</name>
</geneLocation>